<organism evidence="2 3">
    <name type="scientific">Trichonephila inaurata madagascariensis</name>
    <dbReference type="NCBI Taxonomy" id="2747483"/>
    <lineage>
        <taxon>Eukaryota</taxon>
        <taxon>Metazoa</taxon>
        <taxon>Ecdysozoa</taxon>
        <taxon>Arthropoda</taxon>
        <taxon>Chelicerata</taxon>
        <taxon>Arachnida</taxon>
        <taxon>Araneae</taxon>
        <taxon>Araneomorphae</taxon>
        <taxon>Entelegynae</taxon>
        <taxon>Araneoidea</taxon>
        <taxon>Nephilidae</taxon>
        <taxon>Trichonephila</taxon>
        <taxon>Trichonephila inaurata</taxon>
    </lineage>
</organism>
<dbReference type="Proteomes" id="UP000886998">
    <property type="component" value="Unassembled WGS sequence"/>
</dbReference>
<keyword evidence="1" id="KW-1133">Transmembrane helix</keyword>
<keyword evidence="3" id="KW-1185">Reference proteome</keyword>
<feature type="transmembrane region" description="Helical" evidence="1">
    <location>
        <begin position="6"/>
        <end position="23"/>
    </location>
</feature>
<name>A0A8X6XH56_9ARAC</name>
<evidence type="ECO:0000313" key="2">
    <source>
        <dbReference type="EMBL" id="GFY52585.1"/>
    </source>
</evidence>
<keyword evidence="1" id="KW-0812">Transmembrane</keyword>
<protein>
    <submittedName>
        <fullName evidence="2">Uncharacterized protein</fullName>
    </submittedName>
</protein>
<accession>A0A8X6XH56</accession>
<keyword evidence="1" id="KW-0472">Membrane</keyword>
<comment type="caution">
    <text evidence="2">The sequence shown here is derived from an EMBL/GenBank/DDBJ whole genome shotgun (WGS) entry which is preliminary data.</text>
</comment>
<dbReference type="AlphaFoldDB" id="A0A8X6XH56"/>
<evidence type="ECO:0000313" key="3">
    <source>
        <dbReference type="Proteomes" id="UP000886998"/>
    </source>
</evidence>
<evidence type="ECO:0000256" key="1">
    <source>
        <dbReference type="SAM" id="Phobius"/>
    </source>
</evidence>
<sequence length="101" mass="11462">MNLERVLMEVAGIVMCIFYAKFLSETYSVLYRKNHVASLASSARIICRNARLSLLVIVIIGSRNIINATMASGKRFVPREEHCLKIDGQESEKMHQKLYAT</sequence>
<proteinExistence type="predicted"/>
<gene>
    <name evidence="2" type="ORF">TNIN_379411</name>
</gene>
<dbReference type="EMBL" id="BMAV01008750">
    <property type="protein sequence ID" value="GFY52585.1"/>
    <property type="molecule type" value="Genomic_DNA"/>
</dbReference>
<reference evidence="2" key="1">
    <citation type="submission" date="2020-08" db="EMBL/GenBank/DDBJ databases">
        <title>Multicomponent nature underlies the extraordinary mechanical properties of spider dragline silk.</title>
        <authorList>
            <person name="Kono N."/>
            <person name="Nakamura H."/>
            <person name="Mori M."/>
            <person name="Yoshida Y."/>
            <person name="Ohtoshi R."/>
            <person name="Malay A.D."/>
            <person name="Moran D.A.P."/>
            <person name="Tomita M."/>
            <person name="Numata K."/>
            <person name="Arakawa K."/>
        </authorList>
    </citation>
    <scope>NUCLEOTIDE SEQUENCE</scope>
</reference>